<dbReference type="AlphaFoldDB" id="A0A6C0ILU8"/>
<dbReference type="PANTHER" id="PTHR12131:SF1">
    <property type="entry name" value="ATP-DEPENDENT RNA HELICASE SUPV3L1, MITOCHONDRIAL-RELATED"/>
    <property type="match status" value="1"/>
</dbReference>
<dbReference type="PANTHER" id="PTHR12131">
    <property type="entry name" value="ATP-DEPENDENT RNA AND DNA HELICASE"/>
    <property type="match status" value="1"/>
</dbReference>
<keyword evidence="3" id="KW-0347">Helicase</keyword>
<dbReference type="PROSITE" id="PS51194">
    <property type="entry name" value="HELICASE_CTER"/>
    <property type="match status" value="1"/>
</dbReference>
<dbReference type="GO" id="GO:0004386">
    <property type="term" value="F:helicase activity"/>
    <property type="evidence" value="ECO:0007669"/>
    <property type="project" value="UniProtKB-KW"/>
</dbReference>
<dbReference type="Gene3D" id="3.40.50.300">
    <property type="entry name" value="P-loop containing nucleotide triphosphate hydrolases"/>
    <property type="match status" value="2"/>
</dbReference>
<keyword evidence="4" id="KW-0067">ATP-binding</keyword>
<proteinExistence type="predicted"/>
<feature type="coiled-coil region" evidence="5">
    <location>
        <begin position="511"/>
        <end position="612"/>
    </location>
</feature>
<evidence type="ECO:0000256" key="3">
    <source>
        <dbReference type="ARBA" id="ARBA00022806"/>
    </source>
</evidence>
<dbReference type="SMART" id="SM00490">
    <property type="entry name" value="HELICc"/>
    <property type="match status" value="1"/>
</dbReference>
<dbReference type="GO" id="GO:0016787">
    <property type="term" value="F:hydrolase activity"/>
    <property type="evidence" value="ECO:0007669"/>
    <property type="project" value="UniProtKB-KW"/>
</dbReference>
<dbReference type="GO" id="GO:0055087">
    <property type="term" value="C:Ski complex"/>
    <property type="evidence" value="ECO:0007669"/>
    <property type="project" value="TreeGrafter"/>
</dbReference>
<dbReference type="Pfam" id="PF08148">
    <property type="entry name" value="DSHCT"/>
    <property type="match status" value="1"/>
</dbReference>
<dbReference type="Gene3D" id="1.10.3380.30">
    <property type="match status" value="1"/>
</dbReference>
<dbReference type="SMART" id="SM01142">
    <property type="entry name" value="DSHCT"/>
    <property type="match status" value="1"/>
</dbReference>
<dbReference type="EMBL" id="MN740186">
    <property type="protein sequence ID" value="QHT92503.1"/>
    <property type="molecule type" value="Genomic_DNA"/>
</dbReference>
<dbReference type="InterPro" id="IPR012961">
    <property type="entry name" value="Ski2/MTR4_C"/>
</dbReference>
<evidence type="ECO:0000313" key="8">
    <source>
        <dbReference type="EMBL" id="QHT92503.1"/>
    </source>
</evidence>
<evidence type="ECO:0000259" key="6">
    <source>
        <dbReference type="PROSITE" id="PS51192"/>
    </source>
</evidence>
<dbReference type="GO" id="GO:0070478">
    <property type="term" value="P:nuclear-transcribed mRNA catabolic process, 3'-5' exonucleolytic nonsense-mediated decay"/>
    <property type="evidence" value="ECO:0007669"/>
    <property type="project" value="TreeGrafter"/>
</dbReference>
<dbReference type="InterPro" id="IPR001650">
    <property type="entry name" value="Helicase_C-like"/>
</dbReference>
<dbReference type="InterPro" id="IPR050699">
    <property type="entry name" value="RNA-DNA_Helicase"/>
</dbReference>
<evidence type="ECO:0000259" key="7">
    <source>
        <dbReference type="PROSITE" id="PS51194"/>
    </source>
</evidence>
<dbReference type="Pfam" id="PF00270">
    <property type="entry name" value="DEAD"/>
    <property type="match status" value="1"/>
</dbReference>
<organism evidence="8">
    <name type="scientific">viral metagenome</name>
    <dbReference type="NCBI Taxonomy" id="1070528"/>
    <lineage>
        <taxon>unclassified sequences</taxon>
        <taxon>metagenomes</taxon>
        <taxon>organismal metagenomes</taxon>
    </lineage>
</organism>
<feature type="domain" description="Helicase ATP-binding" evidence="6">
    <location>
        <begin position="33"/>
        <end position="202"/>
    </location>
</feature>
<evidence type="ECO:0000256" key="1">
    <source>
        <dbReference type="ARBA" id="ARBA00022741"/>
    </source>
</evidence>
<feature type="domain" description="Helicase C-terminal" evidence="7">
    <location>
        <begin position="289"/>
        <end position="481"/>
    </location>
</feature>
<dbReference type="InterPro" id="IPR014001">
    <property type="entry name" value="Helicase_ATP-bd"/>
</dbReference>
<dbReference type="InterPro" id="IPR027417">
    <property type="entry name" value="P-loop_NTPase"/>
</dbReference>
<dbReference type="SMART" id="SM00487">
    <property type="entry name" value="DEXDc"/>
    <property type="match status" value="1"/>
</dbReference>
<evidence type="ECO:0000256" key="2">
    <source>
        <dbReference type="ARBA" id="ARBA00022801"/>
    </source>
</evidence>
<dbReference type="SUPFAM" id="SSF52540">
    <property type="entry name" value="P-loop containing nucleoside triphosphate hydrolases"/>
    <property type="match status" value="1"/>
</dbReference>
<dbReference type="CDD" id="cd18795">
    <property type="entry name" value="SF2_C_Ski2"/>
    <property type="match status" value="1"/>
</dbReference>
<dbReference type="GO" id="GO:0003676">
    <property type="term" value="F:nucleic acid binding"/>
    <property type="evidence" value="ECO:0007669"/>
    <property type="project" value="InterPro"/>
</dbReference>
<accession>A0A6C0ILU8</accession>
<name>A0A6C0ILU8_9ZZZZ</name>
<evidence type="ECO:0000256" key="4">
    <source>
        <dbReference type="ARBA" id="ARBA00022840"/>
    </source>
</evidence>
<sequence>MSYLIQPDLSIPPTSHFVNPYTFPLDAFQQHAFAAISKDENVLVCAKTGSGKTLVGEYQIHHSLKKGKRVFYTTPIKSLSNQKFHDLKHLFPEATVGIMTGDMKFCPDAQIVIMTTEILRNLLYKKGTTTEHLGLTASLSLEELDAVIFDECHYINDKDRGTIWEETMILLPSEINMVMLSATLDHPEYLASWLGALKKKPIHLIETHYRIVPLTHYLLDEDYKLVTLMEPKNGNDVYHESVYTNWFKAKHHLKDAEYAFQQKVSDVKKGGEMKGGVEGKVHRSHFVHQLNETVAMLEKKELLPALFFVLSRKQCESYADKVEHTLLSPADIASVKHLIGFHLHRHMDVLEKVPQYHQIYSLLCKGVAFHHSGLLPLLKEIVEILFSKGLVKIMFCTETFAVGLNMPTKTVLFAGFKKYDDLTASMRLLRNDEYLQMAGRAGRRGKDDKGVVIYLPDREPVWPIEMQTMMKGAKPPIQSRMDFHYDFFLKTIQASDEPLKWLQIMEQSYWFRQQQDEINRLQKERDQIKVSIQDMNLVEPFLSECKKRQELEQVIKTTVNAARKDAQRQLDSLKNKQVGPKWTKAWTDYQSLHGLEKKIENLEYDIACLEEHESSIDPVIQFLYEMGYIKHNDSHTLTNKDLTLKGILATEVNEGHAILMTELYTKELCHALSGVELVCVLACFQEKKDTEDNPALYDIHVSSDVKNVILSLEQMIIQFKTLESKVGYPIRNYWTTSTKMIEPMKRWLEGEHASVICSGHDLFEGNFIRSVMKIANMLDEWLAMATYCQHTDQIEKMMEVRSYLVRDVVVSDSLYLRL</sequence>
<keyword evidence="1" id="KW-0547">Nucleotide-binding</keyword>
<dbReference type="GO" id="GO:0005524">
    <property type="term" value="F:ATP binding"/>
    <property type="evidence" value="ECO:0007669"/>
    <property type="project" value="UniProtKB-KW"/>
</dbReference>
<dbReference type="PROSITE" id="PS51192">
    <property type="entry name" value="HELICASE_ATP_BIND_1"/>
    <property type="match status" value="1"/>
</dbReference>
<keyword evidence="2" id="KW-0378">Hydrolase</keyword>
<evidence type="ECO:0008006" key="9">
    <source>
        <dbReference type="Google" id="ProtNLM"/>
    </source>
</evidence>
<dbReference type="InterPro" id="IPR011545">
    <property type="entry name" value="DEAD/DEAH_box_helicase_dom"/>
</dbReference>
<protein>
    <recommendedName>
        <fullName evidence="9">Helicase</fullName>
    </recommendedName>
</protein>
<reference evidence="8" key="1">
    <citation type="journal article" date="2020" name="Nature">
        <title>Giant virus diversity and host interactions through global metagenomics.</title>
        <authorList>
            <person name="Schulz F."/>
            <person name="Roux S."/>
            <person name="Paez-Espino D."/>
            <person name="Jungbluth S."/>
            <person name="Walsh D.A."/>
            <person name="Denef V.J."/>
            <person name="McMahon K.D."/>
            <person name="Konstantinidis K.T."/>
            <person name="Eloe-Fadrosh E.A."/>
            <person name="Kyrpides N.C."/>
            <person name="Woyke T."/>
        </authorList>
    </citation>
    <scope>NUCLEOTIDE SEQUENCE</scope>
    <source>
        <strain evidence="8">GVMAG-M-3300023184-88</strain>
    </source>
</reference>
<evidence type="ECO:0000256" key="5">
    <source>
        <dbReference type="SAM" id="Coils"/>
    </source>
</evidence>
<keyword evidence="5" id="KW-0175">Coiled coil</keyword>